<sequence>MRRRHHVYVLASRRNGTLYVGVTGNLAYRVWLHREGRGATFTRRYGVKLLVWYVAFDEPLDGIAFEKRLKRWRRAGKLALIEKDNPTWRDLYETLNQ</sequence>
<protein>
    <recommendedName>
        <fullName evidence="2">GIY-YIG domain-containing protein</fullName>
    </recommendedName>
</protein>
<feature type="domain" description="GIY-YIG" evidence="2">
    <location>
        <begin position="3"/>
        <end position="79"/>
    </location>
</feature>
<comment type="similarity">
    <text evidence="1">Belongs to the UPF0213 family.</text>
</comment>
<dbReference type="PANTHER" id="PTHR34477">
    <property type="entry name" value="UPF0213 PROTEIN YHBQ"/>
    <property type="match status" value="1"/>
</dbReference>
<accession>A0A2D2B114</accession>
<name>A0A2D2B114_9CAUL</name>
<evidence type="ECO:0000256" key="1">
    <source>
        <dbReference type="ARBA" id="ARBA00007435"/>
    </source>
</evidence>
<dbReference type="Proteomes" id="UP000228945">
    <property type="component" value="Chromosome"/>
</dbReference>
<keyword evidence="4" id="KW-1185">Reference proteome</keyword>
<organism evidence="3 4">
    <name type="scientific">Caulobacter mirabilis</name>
    <dbReference type="NCBI Taxonomy" id="69666"/>
    <lineage>
        <taxon>Bacteria</taxon>
        <taxon>Pseudomonadati</taxon>
        <taxon>Pseudomonadota</taxon>
        <taxon>Alphaproteobacteria</taxon>
        <taxon>Caulobacterales</taxon>
        <taxon>Caulobacteraceae</taxon>
        <taxon>Caulobacter</taxon>
    </lineage>
</organism>
<evidence type="ECO:0000313" key="4">
    <source>
        <dbReference type="Proteomes" id="UP000228945"/>
    </source>
</evidence>
<proteinExistence type="inferred from homology"/>
<dbReference type="KEGG" id="cmb:CSW64_16770"/>
<dbReference type="PANTHER" id="PTHR34477:SF5">
    <property type="entry name" value="BSL5627 PROTEIN"/>
    <property type="match status" value="1"/>
</dbReference>
<dbReference type="RefSeq" id="WP_099623174.1">
    <property type="nucleotide sequence ID" value="NZ_CP024201.1"/>
</dbReference>
<dbReference type="CDD" id="cd10448">
    <property type="entry name" value="GIY-YIG_unchar_3"/>
    <property type="match status" value="1"/>
</dbReference>
<dbReference type="EMBL" id="CP024201">
    <property type="protein sequence ID" value="ATQ43926.1"/>
    <property type="molecule type" value="Genomic_DNA"/>
</dbReference>
<dbReference type="InterPro" id="IPR035901">
    <property type="entry name" value="GIY-YIG_endonuc_sf"/>
</dbReference>
<dbReference type="InterPro" id="IPR050190">
    <property type="entry name" value="UPF0213_domain"/>
</dbReference>
<evidence type="ECO:0000313" key="3">
    <source>
        <dbReference type="EMBL" id="ATQ43926.1"/>
    </source>
</evidence>
<dbReference type="Pfam" id="PF01541">
    <property type="entry name" value="GIY-YIG"/>
    <property type="match status" value="1"/>
</dbReference>
<dbReference type="OrthoDB" id="287318at2"/>
<dbReference type="PROSITE" id="PS50164">
    <property type="entry name" value="GIY_YIG"/>
    <property type="match status" value="1"/>
</dbReference>
<reference evidence="3 4" key="1">
    <citation type="submission" date="2017-10" db="EMBL/GenBank/DDBJ databases">
        <title>Genome sequence of Caulobacter mirabilis FWC38.</title>
        <authorList>
            <person name="Fiebig A."/>
            <person name="Crosson S."/>
        </authorList>
    </citation>
    <scope>NUCLEOTIDE SEQUENCE [LARGE SCALE GENOMIC DNA]</scope>
    <source>
        <strain evidence="3 4">FWC 38</strain>
    </source>
</reference>
<evidence type="ECO:0000259" key="2">
    <source>
        <dbReference type="PROSITE" id="PS50164"/>
    </source>
</evidence>
<dbReference type="SUPFAM" id="SSF82771">
    <property type="entry name" value="GIY-YIG endonuclease"/>
    <property type="match status" value="1"/>
</dbReference>
<dbReference type="AlphaFoldDB" id="A0A2D2B114"/>
<dbReference type="InterPro" id="IPR000305">
    <property type="entry name" value="GIY-YIG_endonuc"/>
</dbReference>
<gene>
    <name evidence="3" type="ORF">CSW64_16770</name>
</gene>
<dbReference type="Gene3D" id="3.40.1440.10">
    <property type="entry name" value="GIY-YIG endonuclease"/>
    <property type="match status" value="1"/>
</dbReference>